<organism evidence="9 10">
    <name type="scientific">Sphingomonas kaistensis</name>
    <dbReference type="NCBI Taxonomy" id="298708"/>
    <lineage>
        <taxon>Bacteria</taxon>
        <taxon>Pseudomonadati</taxon>
        <taxon>Pseudomonadota</taxon>
        <taxon>Alphaproteobacteria</taxon>
        <taxon>Sphingomonadales</taxon>
        <taxon>Sphingomonadaceae</taxon>
        <taxon>Sphingomonas</taxon>
    </lineage>
</organism>
<dbReference type="InterPro" id="IPR011010">
    <property type="entry name" value="DNA_brk_join_enz"/>
</dbReference>
<dbReference type="PROSITE" id="PS51898">
    <property type="entry name" value="TYR_RECOMBINASE"/>
    <property type="match status" value="1"/>
</dbReference>
<dbReference type="AlphaFoldDB" id="A0A7X5Y8N7"/>
<comment type="caution">
    <text evidence="9">The sequence shown here is derived from an EMBL/GenBank/DDBJ whole genome shotgun (WGS) entry which is preliminary data.</text>
</comment>
<evidence type="ECO:0000313" key="9">
    <source>
        <dbReference type="EMBL" id="NJC06858.1"/>
    </source>
</evidence>
<dbReference type="Pfam" id="PF00589">
    <property type="entry name" value="Phage_integrase"/>
    <property type="match status" value="1"/>
</dbReference>
<keyword evidence="10" id="KW-1185">Reference proteome</keyword>
<keyword evidence="3 5" id="KW-0238">DNA-binding</keyword>
<sequence length="357" mass="39830">MNARGEPQQAWQVDYRDTAGKRRSKQFARKKAAETWLTEAAYQVTQGTHTPDRDTVTVKSAADAWVKRAEAEGLERATVQAYRGLANHHVVPLLGRIKLSRLTRPVVEQFRDELVASRSRAMAAKGVRALASILQEAMRRGLVAQNVAAEVRVSRPSRDKDKVEIPTREEIRALLAAAPADFHPMLMVAVLTGLRASELRGLRWSDIDLKAATVSVNQRVDQWGNFGPPKSAAGRRTIPIPPKVVQVLREWKLRCPKGEHGLAFPDTKGGVQVHKNVLTRRYYPAQKDAGFAKRYSFHTLRHFAASSFIAQRVDLKRLSGWLGHSTVTLTLDRYGHLMKDNQQDAAIMAAAEAHLFG</sequence>
<dbReference type="Gene3D" id="1.10.150.130">
    <property type="match status" value="1"/>
</dbReference>
<dbReference type="PROSITE" id="PS51900">
    <property type="entry name" value="CB"/>
    <property type="match status" value="1"/>
</dbReference>
<dbReference type="GO" id="GO:0006310">
    <property type="term" value="P:DNA recombination"/>
    <property type="evidence" value="ECO:0007669"/>
    <property type="project" value="UniProtKB-KW"/>
</dbReference>
<dbReference type="InterPro" id="IPR013762">
    <property type="entry name" value="Integrase-like_cat_sf"/>
</dbReference>
<dbReference type="SUPFAM" id="SSF56349">
    <property type="entry name" value="DNA breaking-rejoining enzymes"/>
    <property type="match status" value="1"/>
</dbReference>
<evidence type="ECO:0000259" key="7">
    <source>
        <dbReference type="PROSITE" id="PS51898"/>
    </source>
</evidence>
<feature type="region of interest" description="Disordered" evidence="6">
    <location>
        <begin position="1"/>
        <end position="23"/>
    </location>
</feature>
<dbReference type="RefSeq" id="WP_245197963.1">
    <property type="nucleotide sequence ID" value="NZ_JAATJC010000001.1"/>
</dbReference>
<comment type="similarity">
    <text evidence="1">Belongs to the 'phage' integrase family.</text>
</comment>
<evidence type="ECO:0000256" key="4">
    <source>
        <dbReference type="ARBA" id="ARBA00023172"/>
    </source>
</evidence>
<gene>
    <name evidence="9" type="ORF">GGQ97_002651</name>
</gene>
<evidence type="ECO:0000256" key="5">
    <source>
        <dbReference type="PROSITE-ProRule" id="PRU01248"/>
    </source>
</evidence>
<evidence type="ECO:0000259" key="8">
    <source>
        <dbReference type="PROSITE" id="PS51900"/>
    </source>
</evidence>
<dbReference type="InterPro" id="IPR010998">
    <property type="entry name" value="Integrase_recombinase_N"/>
</dbReference>
<dbReference type="EMBL" id="JAATJC010000001">
    <property type="protein sequence ID" value="NJC06858.1"/>
    <property type="molecule type" value="Genomic_DNA"/>
</dbReference>
<keyword evidence="4" id="KW-0233">DNA recombination</keyword>
<dbReference type="CDD" id="cd01189">
    <property type="entry name" value="INT_ICEBs1_C_like"/>
    <property type="match status" value="1"/>
</dbReference>
<name>A0A7X5Y8N7_9SPHN</name>
<dbReference type="InterPro" id="IPR002104">
    <property type="entry name" value="Integrase_catalytic"/>
</dbReference>
<feature type="domain" description="Core-binding (CB)" evidence="8">
    <location>
        <begin position="56"/>
        <end position="138"/>
    </location>
</feature>
<dbReference type="Proteomes" id="UP000558192">
    <property type="component" value="Unassembled WGS sequence"/>
</dbReference>
<reference evidence="9 10" key="1">
    <citation type="submission" date="2020-03" db="EMBL/GenBank/DDBJ databases">
        <title>Genomic Encyclopedia of Type Strains, Phase IV (KMG-IV): sequencing the most valuable type-strain genomes for metagenomic binning, comparative biology and taxonomic classification.</title>
        <authorList>
            <person name="Goeker M."/>
        </authorList>
    </citation>
    <scope>NUCLEOTIDE SEQUENCE [LARGE SCALE GENOMIC DNA]</scope>
    <source>
        <strain evidence="9 10">DSM 16846</strain>
    </source>
</reference>
<accession>A0A7X5Y8N7</accession>
<evidence type="ECO:0000256" key="6">
    <source>
        <dbReference type="SAM" id="MobiDB-lite"/>
    </source>
</evidence>
<dbReference type="InterPro" id="IPR044068">
    <property type="entry name" value="CB"/>
</dbReference>
<keyword evidence="2" id="KW-0229">DNA integration</keyword>
<dbReference type="Gene3D" id="1.10.443.10">
    <property type="entry name" value="Intergrase catalytic core"/>
    <property type="match status" value="1"/>
</dbReference>
<proteinExistence type="inferred from homology"/>
<evidence type="ECO:0000256" key="2">
    <source>
        <dbReference type="ARBA" id="ARBA00022908"/>
    </source>
</evidence>
<evidence type="ECO:0000256" key="3">
    <source>
        <dbReference type="ARBA" id="ARBA00023125"/>
    </source>
</evidence>
<dbReference type="PANTHER" id="PTHR30349">
    <property type="entry name" value="PHAGE INTEGRASE-RELATED"/>
    <property type="match status" value="1"/>
</dbReference>
<dbReference type="GO" id="GO:0015074">
    <property type="term" value="P:DNA integration"/>
    <property type="evidence" value="ECO:0007669"/>
    <property type="project" value="UniProtKB-KW"/>
</dbReference>
<dbReference type="InterPro" id="IPR050090">
    <property type="entry name" value="Tyrosine_recombinase_XerCD"/>
</dbReference>
<feature type="domain" description="Tyr recombinase" evidence="7">
    <location>
        <begin position="161"/>
        <end position="349"/>
    </location>
</feature>
<dbReference type="PANTHER" id="PTHR30349:SF64">
    <property type="entry name" value="PROPHAGE INTEGRASE INTD-RELATED"/>
    <property type="match status" value="1"/>
</dbReference>
<evidence type="ECO:0000313" key="10">
    <source>
        <dbReference type="Proteomes" id="UP000558192"/>
    </source>
</evidence>
<protein>
    <submittedName>
        <fullName evidence="9">Integrase</fullName>
    </submittedName>
</protein>
<evidence type="ECO:0000256" key="1">
    <source>
        <dbReference type="ARBA" id="ARBA00008857"/>
    </source>
</evidence>
<dbReference type="GO" id="GO:0003677">
    <property type="term" value="F:DNA binding"/>
    <property type="evidence" value="ECO:0007669"/>
    <property type="project" value="UniProtKB-UniRule"/>
</dbReference>